<evidence type="ECO:0000313" key="1">
    <source>
        <dbReference type="EMBL" id="MBM7841380.1"/>
    </source>
</evidence>
<gene>
    <name evidence="1" type="ORF">JOC54_004684</name>
</gene>
<dbReference type="Gene3D" id="1.10.287.880">
    <property type="entry name" value="Hypothetical protein YfhH domain"/>
    <property type="match status" value="1"/>
</dbReference>
<dbReference type="InterPro" id="IPR036289">
    <property type="entry name" value="YfhH"/>
</dbReference>
<evidence type="ECO:0008006" key="3">
    <source>
        <dbReference type="Google" id="ProtNLM"/>
    </source>
</evidence>
<dbReference type="Pfam" id="PF08838">
    <property type="entry name" value="DUF1811"/>
    <property type="match status" value="1"/>
</dbReference>
<protein>
    <recommendedName>
        <fullName evidence="3">DUF1811 family protein</fullName>
    </recommendedName>
</protein>
<organism evidence="1 2">
    <name type="scientific">Shouchella xiaoxiensis</name>
    <dbReference type="NCBI Taxonomy" id="766895"/>
    <lineage>
        <taxon>Bacteria</taxon>
        <taxon>Bacillati</taxon>
        <taxon>Bacillota</taxon>
        <taxon>Bacilli</taxon>
        <taxon>Bacillales</taxon>
        <taxon>Bacillaceae</taxon>
        <taxon>Shouchella</taxon>
    </lineage>
</organism>
<name>A0ABS2T2W9_9BACI</name>
<sequence length="106" mass="12250">MEKRFSEMDEYELKLEISMLNEKAKKAEQLGHANEYAVLERRKTLAQSYLIDPNTIEPGHAYRLTDGITIFEVSYMNGRFAWGYRQGERELEGIPIALFADKVTSS</sequence>
<dbReference type="Proteomes" id="UP001179280">
    <property type="component" value="Unassembled WGS sequence"/>
</dbReference>
<dbReference type="EMBL" id="JAFBCV010000034">
    <property type="protein sequence ID" value="MBM7841380.1"/>
    <property type="molecule type" value="Genomic_DNA"/>
</dbReference>
<comment type="caution">
    <text evidence="1">The sequence shown here is derived from an EMBL/GenBank/DDBJ whole genome shotgun (WGS) entry which is preliminary data.</text>
</comment>
<accession>A0ABS2T2W9</accession>
<dbReference type="SUPFAM" id="SSF101697">
    <property type="entry name" value="Hypothetical protein YfhH"/>
    <property type="match status" value="1"/>
</dbReference>
<dbReference type="InterPro" id="IPR014938">
    <property type="entry name" value="YfhH-like"/>
</dbReference>
<dbReference type="RefSeq" id="WP_035422293.1">
    <property type="nucleotide sequence ID" value="NZ_JAFBCV010000034.1"/>
</dbReference>
<keyword evidence="2" id="KW-1185">Reference proteome</keyword>
<dbReference type="Gene3D" id="2.30.30.340">
    <property type="entry name" value="Hypothetical protein YfhH like domains"/>
    <property type="match status" value="1"/>
</dbReference>
<proteinExistence type="predicted"/>
<reference evidence="1" key="1">
    <citation type="submission" date="2021-01" db="EMBL/GenBank/DDBJ databases">
        <title>Genomic Encyclopedia of Type Strains, Phase IV (KMG-IV): sequencing the most valuable type-strain genomes for metagenomic binning, comparative biology and taxonomic classification.</title>
        <authorList>
            <person name="Goeker M."/>
        </authorList>
    </citation>
    <scope>NUCLEOTIDE SEQUENCE</scope>
    <source>
        <strain evidence="1">DSM 21943</strain>
    </source>
</reference>
<evidence type="ECO:0000313" key="2">
    <source>
        <dbReference type="Proteomes" id="UP001179280"/>
    </source>
</evidence>